<dbReference type="EMBL" id="JANPWB010000014">
    <property type="protein sequence ID" value="KAJ1096755.1"/>
    <property type="molecule type" value="Genomic_DNA"/>
</dbReference>
<name>A0AAV7M9F5_PLEWA</name>
<feature type="signal peptide" evidence="1">
    <location>
        <begin position="1"/>
        <end position="23"/>
    </location>
</feature>
<organism evidence="2 3">
    <name type="scientific">Pleurodeles waltl</name>
    <name type="common">Iberian ribbed newt</name>
    <dbReference type="NCBI Taxonomy" id="8319"/>
    <lineage>
        <taxon>Eukaryota</taxon>
        <taxon>Metazoa</taxon>
        <taxon>Chordata</taxon>
        <taxon>Craniata</taxon>
        <taxon>Vertebrata</taxon>
        <taxon>Euteleostomi</taxon>
        <taxon>Amphibia</taxon>
        <taxon>Batrachia</taxon>
        <taxon>Caudata</taxon>
        <taxon>Salamandroidea</taxon>
        <taxon>Salamandridae</taxon>
        <taxon>Pleurodelinae</taxon>
        <taxon>Pleurodeles</taxon>
    </lineage>
</organism>
<gene>
    <name evidence="2" type="ORF">NDU88_001886</name>
</gene>
<evidence type="ECO:0008006" key="4">
    <source>
        <dbReference type="Google" id="ProtNLM"/>
    </source>
</evidence>
<keyword evidence="3" id="KW-1185">Reference proteome</keyword>
<proteinExistence type="predicted"/>
<evidence type="ECO:0000256" key="1">
    <source>
        <dbReference type="SAM" id="SignalP"/>
    </source>
</evidence>
<reference evidence="2" key="1">
    <citation type="journal article" date="2022" name="bioRxiv">
        <title>Sequencing and chromosome-scale assembly of the giantPleurodeles waltlgenome.</title>
        <authorList>
            <person name="Brown T."/>
            <person name="Elewa A."/>
            <person name="Iarovenko S."/>
            <person name="Subramanian E."/>
            <person name="Araus A.J."/>
            <person name="Petzold A."/>
            <person name="Susuki M."/>
            <person name="Suzuki K.-i.T."/>
            <person name="Hayashi T."/>
            <person name="Toyoda A."/>
            <person name="Oliveira C."/>
            <person name="Osipova E."/>
            <person name="Leigh N.D."/>
            <person name="Simon A."/>
            <person name="Yun M.H."/>
        </authorList>
    </citation>
    <scope>NUCLEOTIDE SEQUENCE</scope>
    <source>
        <strain evidence="2">20211129_DDA</strain>
        <tissue evidence="2">Liver</tissue>
    </source>
</reference>
<dbReference type="Proteomes" id="UP001066276">
    <property type="component" value="Chromosome 10"/>
</dbReference>
<evidence type="ECO:0000313" key="3">
    <source>
        <dbReference type="Proteomes" id="UP001066276"/>
    </source>
</evidence>
<evidence type="ECO:0000313" key="2">
    <source>
        <dbReference type="EMBL" id="KAJ1096755.1"/>
    </source>
</evidence>
<dbReference type="AlphaFoldDB" id="A0AAV7M9F5"/>
<protein>
    <recommendedName>
        <fullName evidence="4">Secreted protein</fullName>
    </recommendedName>
</protein>
<comment type="caution">
    <text evidence="2">The sequence shown here is derived from an EMBL/GenBank/DDBJ whole genome shotgun (WGS) entry which is preliminary data.</text>
</comment>
<feature type="chain" id="PRO_5043518547" description="Secreted protein" evidence="1">
    <location>
        <begin position="24"/>
        <end position="121"/>
    </location>
</feature>
<keyword evidence="1" id="KW-0732">Signal</keyword>
<sequence>MSGRIGPSSTASALKLLCAVGLAGRWCPTVTPGTGGASRALCEPEERVVCAARSAEPGAPDRRLRLEGTECCGLYRVVSPRPVGLLAGHRGAAAPLERAEPSRRGAACVGGPVEAWSRGLG</sequence>
<accession>A0AAV7M9F5</accession>